<accession>A0ABT9C7W5</accession>
<name>A0ABT9C7W5_9BACL</name>
<reference evidence="1 2" key="1">
    <citation type="submission" date="2023-07" db="EMBL/GenBank/DDBJ databases">
        <title>Paenibacillus sp. JX-17 nov. isolated from soil.</title>
        <authorList>
            <person name="Wan Y."/>
            <person name="Liu B."/>
        </authorList>
    </citation>
    <scope>NUCLEOTIDE SEQUENCE [LARGE SCALE GENOMIC DNA]</scope>
    <source>
        <strain evidence="1 2">JX-17</strain>
    </source>
</reference>
<keyword evidence="2" id="KW-1185">Reference proteome</keyword>
<comment type="caution">
    <text evidence="1">The sequence shown here is derived from an EMBL/GenBank/DDBJ whole genome shotgun (WGS) entry which is preliminary data.</text>
</comment>
<evidence type="ECO:0000313" key="1">
    <source>
        <dbReference type="EMBL" id="MDO7905325.1"/>
    </source>
</evidence>
<sequence length="59" mass="7190">MIEALNKKEFYEKYKLFLMDCRRIYRIKGDHESAEGVTRELDELLLEDLGYMKTRKDDE</sequence>
<evidence type="ECO:0000313" key="2">
    <source>
        <dbReference type="Proteomes" id="UP001240171"/>
    </source>
</evidence>
<gene>
    <name evidence="1" type="ORF">Q5741_02720</name>
</gene>
<dbReference type="Proteomes" id="UP001240171">
    <property type="component" value="Unassembled WGS sequence"/>
</dbReference>
<dbReference type="EMBL" id="JAUQTB010000001">
    <property type="protein sequence ID" value="MDO7905325.1"/>
    <property type="molecule type" value="Genomic_DNA"/>
</dbReference>
<proteinExistence type="predicted"/>
<dbReference type="RefSeq" id="WP_305022495.1">
    <property type="nucleotide sequence ID" value="NZ_JAUQTB010000001.1"/>
</dbReference>
<organism evidence="1 2">
    <name type="scientific">Paenibacillus lacisoli</name>
    <dbReference type="NCBI Taxonomy" id="3064525"/>
    <lineage>
        <taxon>Bacteria</taxon>
        <taxon>Bacillati</taxon>
        <taxon>Bacillota</taxon>
        <taxon>Bacilli</taxon>
        <taxon>Bacillales</taxon>
        <taxon>Paenibacillaceae</taxon>
        <taxon>Paenibacillus</taxon>
    </lineage>
</organism>
<protein>
    <submittedName>
        <fullName evidence="1">Uncharacterized protein</fullName>
    </submittedName>
</protein>